<feature type="domain" description="Cytochrome c" evidence="6">
    <location>
        <begin position="43"/>
        <end position="131"/>
    </location>
</feature>
<keyword evidence="2 4" id="KW-0479">Metal-binding</keyword>
<dbReference type="Pfam" id="PF00034">
    <property type="entry name" value="Cytochrom_C"/>
    <property type="match status" value="1"/>
</dbReference>
<dbReference type="Proteomes" id="UP000642829">
    <property type="component" value="Unassembled WGS sequence"/>
</dbReference>
<reference evidence="7" key="2">
    <citation type="submission" date="2020-09" db="EMBL/GenBank/DDBJ databases">
        <authorList>
            <person name="Sun Q."/>
            <person name="Kim S."/>
        </authorList>
    </citation>
    <scope>NUCLEOTIDE SEQUENCE</scope>
    <source>
        <strain evidence="7">KCTC 12870</strain>
    </source>
</reference>
<feature type="signal peptide" evidence="5">
    <location>
        <begin position="1"/>
        <end position="21"/>
    </location>
</feature>
<dbReference type="InterPro" id="IPR036909">
    <property type="entry name" value="Cyt_c-like_dom_sf"/>
</dbReference>
<feature type="chain" id="PRO_5035166702" description="Cytochrome c domain-containing protein" evidence="5">
    <location>
        <begin position="22"/>
        <end position="151"/>
    </location>
</feature>
<dbReference type="PROSITE" id="PS51007">
    <property type="entry name" value="CYTC"/>
    <property type="match status" value="1"/>
</dbReference>
<dbReference type="InterPro" id="IPR009056">
    <property type="entry name" value="Cyt_c-like_dom"/>
</dbReference>
<dbReference type="GO" id="GO:0009055">
    <property type="term" value="F:electron transfer activity"/>
    <property type="evidence" value="ECO:0007669"/>
    <property type="project" value="InterPro"/>
</dbReference>
<accession>A0A8J3DIA0</accession>
<dbReference type="AlphaFoldDB" id="A0A8J3DIA0"/>
<evidence type="ECO:0000256" key="5">
    <source>
        <dbReference type="SAM" id="SignalP"/>
    </source>
</evidence>
<keyword evidence="8" id="KW-1185">Reference proteome</keyword>
<evidence type="ECO:0000259" key="6">
    <source>
        <dbReference type="PROSITE" id="PS51007"/>
    </source>
</evidence>
<evidence type="ECO:0000256" key="1">
    <source>
        <dbReference type="ARBA" id="ARBA00022617"/>
    </source>
</evidence>
<reference evidence="7" key="1">
    <citation type="journal article" date="2014" name="Int. J. Syst. Evol. Microbiol.">
        <title>Complete genome sequence of Corynebacterium casei LMG S-19264T (=DSM 44701T), isolated from a smear-ripened cheese.</title>
        <authorList>
            <consortium name="US DOE Joint Genome Institute (JGI-PGF)"/>
            <person name="Walter F."/>
            <person name="Albersmeier A."/>
            <person name="Kalinowski J."/>
            <person name="Ruckert C."/>
        </authorList>
    </citation>
    <scope>NUCLEOTIDE SEQUENCE</scope>
    <source>
        <strain evidence="7">KCTC 12870</strain>
    </source>
</reference>
<dbReference type="Gene3D" id="1.10.760.10">
    <property type="entry name" value="Cytochrome c-like domain"/>
    <property type="match status" value="1"/>
</dbReference>
<evidence type="ECO:0000256" key="2">
    <source>
        <dbReference type="ARBA" id="ARBA00022723"/>
    </source>
</evidence>
<dbReference type="PANTHER" id="PTHR35008:SF8">
    <property type="entry name" value="ALCOHOL DEHYDROGENASE CYTOCHROME C SUBUNIT"/>
    <property type="match status" value="1"/>
</dbReference>
<keyword evidence="3 4" id="KW-0408">Iron</keyword>
<dbReference type="GO" id="GO:0046872">
    <property type="term" value="F:metal ion binding"/>
    <property type="evidence" value="ECO:0007669"/>
    <property type="project" value="UniProtKB-KW"/>
</dbReference>
<keyword evidence="5" id="KW-0732">Signal</keyword>
<evidence type="ECO:0000256" key="3">
    <source>
        <dbReference type="ARBA" id="ARBA00023004"/>
    </source>
</evidence>
<evidence type="ECO:0000313" key="8">
    <source>
        <dbReference type="Proteomes" id="UP000642829"/>
    </source>
</evidence>
<dbReference type="SUPFAM" id="SSF46626">
    <property type="entry name" value="Cytochrome c"/>
    <property type="match status" value="1"/>
</dbReference>
<keyword evidence="1 4" id="KW-0349">Heme</keyword>
<dbReference type="PANTHER" id="PTHR35008">
    <property type="entry name" value="BLL4482 PROTEIN-RELATED"/>
    <property type="match status" value="1"/>
</dbReference>
<dbReference type="GO" id="GO:0020037">
    <property type="term" value="F:heme binding"/>
    <property type="evidence" value="ECO:0007669"/>
    <property type="project" value="InterPro"/>
</dbReference>
<organism evidence="7 8">
    <name type="scientific">Cerasicoccus arenae</name>
    <dbReference type="NCBI Taxonomy" id="424488"/>
    <lineage>
        <taxon>Bacteria</taxon>
        <taxon>Pseudomonadati</taxon>
        <taxon>Verrucomicrobiota</taxon>
        <taxon>Opitutia</taxon>
        <taxon>Puniceicoccales</taxon>
        <taxon>Cerasicoccaceae</taxon>
        <taxon>Cerasicoccus</taxon>
    </lineage>
</organism>
<evidence type="ECO:0000313" key="7">
    <source>
        <dbReference type="EMBL" id="GHB96132.1"/>
    </source>
</evidence>
<dbReference type="InterPro" id="IPR051459">
    <property type="entry name" value="Cytochrome_c-type_DH"/>
</dbReference>
<comment type="caution">
    <text evidence="7">The sequence shown here is derived from an EMBL/GenBank/DDBJ whole genome shotgun (WGS) entry which is preliminary data.</text>
</comment>
<name>A0A8J3DIA0_9BACT</name>
<proteinExistence type="predicted"/>
<dbReference type="EMBL" id="BMXG01000005">
    <property type="protein sequence ID" value="GHB96132.1"/>
    <property type="molecule type" value="Genomic_DNA"/>
</dbReference>
<dbReference type="RefSeq" id="WP_189512458.1">
    <property type="nucleotide sequence ID" value="NZ_BMXG01000005.1"/>
</dbReference>
<protein>
    <recommendedName>
        <fullName evidence="6">Cytochrome c domain-containing protein</fullName>
    </recommendedName>
</protein>
<gene>
    <name evidence="7" type="ORF">GCM10007047_09840</name>
</gene>
<sequence length="151" mass="16252">MRPFIFLSLSMILLTAFFGCGKPPPTKAVRAPEPPPKPISLDTSMKSGAELYALHCQSCHGDKGQGVTQIFPPLMGSPRLGSGEYFVHGLIHGFPPPSDPNGSPWMGEMPKFTSLSNEDLAKLTNYARQQWGGGGKDVVTAEIVAEQRAEP</sequence>
<dbReference type="PROSITE" id="PS51257">
    <property type="entry name" value="PROKAR_LIPOPROTEIN"/>
    <property type="match status" value="1"/>
</dbReference>
<evidence type="ECO:0000256" key="4">
    <source>
        <dbReference type="PROSITE-ProRule" id="PRU00433"/>
    </source>
</evidence>